<gene>
    <name evidence="1" type="ORF">NDU88_007254</name>
</gene>
<organism evidence="1 2">
    <name type="scientific">Pleurodeles waltl</name>
    <name type="common">Iberian ribbed newt</name>
    <dbReference type="NCBI Taxonomy" id="8319"/>
    <lineage>
        <taxon>Eukaryota</taxon>
        <taxon>Metazoa</taxon>
        <taxon>Chordata</taxon>
        <taxon>Craniata</taxon>
        <taxon>Vertebrata</taxon>
        <taxon>Euteleostomi</taxon>
        <taxon>Amphibia</taxon>
        <taxon>Batrachia</taxon>
        <taxon>Caudata</taxon>
        <taxon>Salamandroidea</taxon>
        <taxon>Salamandridae</taxon>
        <taxon>Pleurodelinae</taxon>
        <taxon>Pleurodeles</taxon>
    </lineage>
</organism>
<protein>
    <submittedName>
        <fullName evidence="1">Uncharacterized protein</fullName>
    </submittedName>
</protein>
<dbReference type="AlphaFoldDB" id="A0AAV7P0C1"/>
<evidence type="ECO:0000313" key="1">
    <source>
        <dbReference type="EMBL" id="KAJ1119068.1"/>
    </source>
</evidence>
<name>A0AAV7P0C1_PLEWA</name>
<accession>A0AAV7P0C1</accession>
<keyword evidence="2" id="KW-1185">Reference proteome</keyword>
<proteinExistence type="predicted"/>
<comment type="caution">
    <text evidence="1">The sequence shown here is derived from an EMBL/GenBank/DDBJ whole genome shotgun (WGS) entry which is preliminary data.</text>
</comment>
<evidence type="ECO:0000313" key="2">
    <source>
        <dbReference type="Proteomes" id="UP001066276"/>
    </source>
</evidence>
<dbReference type="EMBL" id="JANPWB010000012">
    <property type="protein sequence ID" value="KAJ1119068.1"/>
    <property type="molecule type" value="Genomic_DNA"/>
</dbReference>
<dbReference type="Proteomes" id="UP001066276">
    <property type="component" value="Chromosome 8"/>
</dbReference>
<reference evidence="1" key="1">
    <citation type="journal article" date="2022" name="bioRxiv">
        <title>Sequencing and chromosome-scale assembly of the giantPleurodeles waltlgenome.</title>
        <authorList>
            <person name="Brown T."/>
            <person name="Elewa A."/>
            <person name="Iarovenko S."/>
            <person name="Subramanian E."/>
            <person name="Araus A.J."/>
            <person name="Petzold A."/>
            <person name="Susuki M."/>
            <person name="Suzuki K.-i.T."/>
            <person name="Hayashi T."/>
            <person name="Toyoda A."/>
            <person name="Oliveira C."/>
            <person name="Osipova E."/>
            <person name="Leigh N.D."/>
            <person name="Simon A."/>
            <person name="Yun M.H."/>
        </authorList>
    </citation>
    <scope>NUCLEOTIDE SEQUENCE</scope>
    <source>
        <strain evidence="1">20211129_DDA</strain>
        <tissue evidence="1">Liver</tissue>
    </source>
</reference>
<sequence>MYFQVNGFWELGVAPGEYRQEKQKNAKINGFWELGVAPGEYRQEKQKNAKLAGDLDLKVGLILRSSSLWFSNPSGRLLLPAKS</sequence>